<dbReference type="EMBL" id="JAPFQI010000019">
    <property type="protein sequence ID" value="MCW8087661.1"/>
    <property type="molecule type" value="Genomic_DNA"/>
</dbReference>
<protein>
    <submittedName>
        <fullName evidence="4">H-NS histone family protein</fullName>
    </submittedName>
</protein>
<dbReference type="Proteomes" id="UP001526430">
    <property type="component" value="Unassembled WGS sequence"/>
</dbReference>
<proteinExistence type="predicted"/>
<dbReference type="InterPro" id="IPR037150">
    <property type="entry name" value="H-NS_C_dom_sf"/>
</dbReference>
<accession>A0ABT3NZV4</accession>
<dbReference type="InterPro" id="IPR027444">
    <property type="entry name" value="H-NS_C_dom"/>
</dbReference>
<dbReference type="RefSeq" id="WP_301591868.1">
    <property type="nucleotide sequence ID" value="NZ_JAPFQI010000019.1"/>
</dbReference>
<feature type="compositionally biased region" description="Basic and acidic residues" evidence="2">
    <location>
        <begin position="69"/>
        <end position="81"/>
    </location>
</feature>
<organism evidence="4 5">
    <name type="scientific">Sabulicella glaciei</name>
    <dbReference type="NCBI Taxonomy" id="2984948"/>
    <lineage>
        <taxon>Bacteria</taxon>
        <taxon>Pseudomonadati</taxon>
        <taxon>Pseudomonadota</taxon>
        <taxon>Alphaproteobacteria</taxon>
        <taxon>Acetobacterales</taxon>
        <taxon>Acetobacteraceae</taxon>
        <taxon>Sabulicella</taxon>
    </lineage>
</organism>
<feature type="region of interest" description="Disordered" evidence="2">
    <location>
        <begin position="58"/>
        <end position="114"/>
    </location>
</feature>
<dbReference type="Gene3D" id="4.10.430.10">
    <property type="entry name" value="Histone-like protein H-NS, C-terminal domain"/>
    <property type="match status" value="1"/>
</dbReference>
<gene>
    <name evidence="4" type="ORF">OF850_18720</name>
</gene>
<comment type="caution">
    <text evidence="4">The sequence shown here is derived from an EMBL/GenBank/DDBJ whole genome shotgun (WGS) entry which is preliminary data.</text>
</comment>
<keyword evidence="5" id="KW-1185">Reference proteome</keyword>
<dbReference type="SMART" id="SM00528">
    <property type="entry name" value="HNS"/>
    <property type="match status" value="1"/>
</dbReference>
<name>A0ABT3NZV4_9PROT</name>
<dbReference type="Pfam" id="PF00816">
    <property type="entry name" value="Histone_HNS"/>
    <property type="match status" value="1"/>
</dbReference>
<evidence type="ECO:0000259" key="3">
    <source>
        <dbReference type="SMART" id="SM00528"/>
    </source>
</evidence>
<feature type="coiled-coil region" evidence="1">
    <location>
        <begin position="13"/>
        <end position="40"/>
    </location>
</feature>
<evidence type="ECO:0000313" key="5">
    <source>
        <dbReference type="Proteomes" id="UP001526430"/>
    </source>
</evidence>
<evidence type="ECO:0000313" key="4">
    <source>
        <dbReference type="EMBL" id="MCW8087661.1"/>
    </source>
</evidence>
<dbReference type="SUPFAM" id="SSF81273">
    <property type="entry name" value="H-NS histone-like proteins"/>
    <property type="match status" value="1"/>
</dbReference>
<feature type="domain" description="DNA-binding protein H-NS-like C-terminal" evidence="3">
    <location>
        <begin position="67"/>
        <end position="114"/>
    </location>
</feature>
<evidence type="ECO:0000256" key="1">
    <source>
        <dbReference type="SAM" id="Coils"/>
    </source>
</evidence>
<keyword evidence="1" id="KW-0175">Coiled coil</keyword>
<sequence>MTSNKMNLDAMSAEELVTLINEATAMLESKKEEAKAALVQEMIKRAEALGLSLQEVLSGQPAVGKARKPRSDAGKARDPRYRGPGGLTWSGKGRKPGWLTELEAQGKSKDDFAV</sequence>
<evidence type="ECO:0000256" key="2">
    <source>
        <dbReference type="SAM" id="MobiDB-lite"/>
    </source>
</evidence>
<reference evidence="4 5" key="1">
    <citation type="submission" date="2022-10" db="EMBL/GenBank/DDBJ databases">
        <title>Roseococcus glaciei nov., sp. nov., isolated from glacier.</title>
        <authorList>
            <person name="Liu Q."/>
            <person name="Xin Y.-H."/>
        </authorList>
    </citation>
    <scope>NUCLEOTIDE SEQUENCE [LARGE SCALE GENOMIC DNA]</scope>
    <source>
        <strain evidence="4 5">MDT2-1-1</strain>
    </source>
</reference>
<feature type="compositionally biased region" description="Basic and acidic residues" evidence="2">
    <location>
        <begin position="104"/>
        <end position="114"/>
    </location>
</feature>